<evidence type="ECO:0000256" key="1">
    <source>
        <dbReference type="SAM" id="SignalP"/>
    </source>
</evidence>
<organism evidence="2 3">
    <name type="scientific">Acrobeloides nanus</name>
    <dbReference type="NCBI Taxonomy" id="290746"/>
    <lineage>
        <taxon>Eukaryota</taxon>
        <taxon>Metazoa</taxon>
        <taxon>Ecdysozoa</taxon>
        <taxon>Nematoda</taxon>
        <taxon>Chromadorea</taxon>
        <taxon>Rhabditida</taxon>
        <taxon>Tylenchina</taxon>
        <taxon>Cephalobomorpha</taxon>
        <taxon>Cephaloboidea</taxon>
        <taxon>Cephalobidae</taxon>
        <taxon>Acrobeloides</taxon>
    </lineage>
</organism>
<keyword evidence="2" id="KW-1185">Reference proteome</keyword>
<evidence type="ECO:0000313" key="2">
    <source>
        <dbReference type="Proteomes" id="UP000887540"/>
    </source>
</evidence>
<dbReference type="Proteomes" id="UP000887540">
    <property type="component" value="Unplaced"/>
</dbReference>
<keyword evidence="1" id="KW-0732">Signal</keyword>
<protein>
    <submittedName>
        <fullName evidence="3">Uncharacterized protein</fullName>
    </submittedName>
</protein>
<feature type="signal peptide" evidence="1">
    <location>
        <begin position="1"/>
        <end position="22"/>
    </location>
</feature>
<name>A0A914DTL9_9BILA</name>
<dbReference type="WBParaSite" id="ACRNAN_scaffold3632.g16975.t1">
    <property type="protein sequence ID" value="ACRNAN_scaffold3632.g16975.t1"/>
    <property type="gene ID" value="ACRNAN_scaffold3632.g16975"/>
</dbReference>
<feature type="chain" id="PRO_5037389724" evidence="1">
    <location>
        <begin position="23"/>
        <end position="73"/>
    </location>
</feature>
<sequence length="73" mass="8034">MKIIAILLVVIVLMYSMVAIQAINVLCCNCNTTLFGKERDKQCLADCMTMPPIGIYKNGFCAGKSNTDCYCTD</sequence>
<evidence type="ECO:0000313" key="3">
    <source>
        <dbReference type="WBParaSite" id="ACRNAN_scaffold3632.g16975.t1"/>
    </source>
</evidence>
<reference evidence="3" key="1">
    <citation type="submission" date="2022-11" db="UniProtKB">
        <authorList>
            <consortium name="WormBaseParasite"/>
        </authorList>
    </citation>
    <scope>IDENTIFICATION</scope>
</reference>
<proteinExistence type="predicted"/>
<dbReference type="AlphaFoldDB" id="A0A914DTL9"/>
<accession>A0A914DTL9</accession>